<name>A0A239NX92_9ACTN</name>
<accession>A0A239NX92</accession>
<dbReference type="Proteomes" id="UP000198280">
    <property type="component" value="Unassembled WGS sequence"/>
</dbReference>
<dbReference type="RefSeq" id="WP_143681779.1">
    <property type="nucleotide sequence ID" value="NZ_FZOF01000055.1"/>
</dbReference>
<reference evidence="2 3" key="1">
    <citation type="submission" date="2017-06" db="EMBL/GenBank/DDBJ databases">
        <authorList>
            <person name="Kim H.J."/>
            <person name="Triplett B.A."/>
        </authorList>
    </citation>
    <scope>NUCLEOTIDE SEQUENCE [LARGE SCALE GENOMIC DNA]</scope>
    <source>
        <strain evidence="2 3">CGMCC 4.1858</strain>
    </source>
</reference>
<proteinExistence type="predicted"/>
<evidence type="ECO:0000256" key="1">
    <source>
        <dbReference type="SAM" id="MobiDB-lite"/>
    </source>
</evidence>
<dbReference type="AlphaFoldDB" id="A0A239NX92"/>
<gene>
    <name evidence="2" type="ORF">SAMN05216252_15525</name>
</gene>
<sequence length="59" mass="6046">MSPLLHRLLHSARVYAQTALEVAVLGAGDALMNPDPAVSRPAVTIGRPSTGPAGLGRKS</sequence>
<feature type="region of interest" description="Disordered" evidence="1">
    <location>
        <begin position="36"/>
        <end position="59"/>
    </location>
</feature>
<keyword evidence="3" id="KW-1185">Reference proteome</keyword>
<protein>
    <submittedName>
        <fullName evidence="2">Uncharacterized protein</fullName>
    </submittedName>
</protein>
<evidence type="ECO:0000313" key="2">
    <source>
        <dbReference type="EMBL" id="SNT59445.1"/>
    </source>
</evidence>
<dbReference type="EMBL" id="FZOF01000055">
    <property type="protein sequence ID" value="SNT59445.1"/>
    <property type="molecule type" value="Genomic_DNA"/>
</dbReference>
<evidence type="ECO:0000313" key="3">
    <source>
        <dbReference type="Proteomes" id="UP000198280"/>
    </source>
</evidence>
<organism evidence="2 3">
    <name type="scientific">Actinacidiphila glaucinigra</name>
    <dbReference type="NCBI Taxonomy" id="235986"/>
    <lineage>
        <taxon>Bacteria</taxon>
        <taxon>Bacillati</taxon>
        <taxon>Actinomycetota</taxon>
        <taxon>Actinomycetes</taxon>
        <taxon>Kitasatosporales</taxon>
        <taxon>Streptomycetaceae</taxon>
        <taxon>Actinacidiphila</taxon>
    </lineage>
</organism>